<keyword evidence="3" id="KW-1185">Reference proteome</keyword>
<dbReference type="Pfam" id="PF10551">
    <property type="entry name" value="MULE"/>
    <property type="match status" value="1"/>
</dbReference>
<protein>
    <recommendedName>
        <fullName evidence="1">MULE transposase domain-containing protein</fullName>
    </recommendedName>
</protein>
<name>A0A9R1UNN9_LACSA</name>
<comment type="caution">
    <text evidence="2">The sequence shown here is derived from an EMBL/GenBank/DDBJ whole genome shotgun (WGS) entry which is preliminary data.</text>
</comment>
<dbReference type="PANTHER" id="PTHR31973">
    <property type="entry name" value="POLYPROTEIN, PUTATIVE-RELATED"/>
    <property type="match status" value="1"/>
</dbReference>
<dbReference type="AlphaFoldDB" id="A0A9R1UNN9"/>
<reference evidence="2 3" key="1">
    <citation type="journal article" date="2017" name="Nat. Commun.">
        <title>Genome assembly with in vitro proximity ligation data and whole-genome triplication in lettuce.</title>
        <authorList>
            <person name="Reyes-Chin-Wo S."/>
            <person name="Wang Z."/>
            <person name="Yang X."/>
            <person name="Kozik A."/>
            <person name="Arikit S."/>
            <person name="Song C."/>
            <person name="Xia L."/>
            <person name="Froenicke L."/>
            <person name="Lavelle D.O."/>
            <person name="Truco M.J."/>
            <person name="Xia R."/>
            <person name="Zhu S."/>
            <person name="Xu C."/>
            <person name="Xu H."/>
            <person name="Xu X."/>
            <person name="Cox K."/>
            <person name="Korf I."/>
            <person name="Meyers B.C."/>
            <person name="Michelmore R.W."/>
        </authorList>
    </citation>
    <scope>NUCLEOTIDE SEQUENCE [LARGE SCALE GENOMIC DNA]</scope>
    <source>
        <strain evidence="3">cv. Salinas</strain>
        <tissue evidence="2">Seedlings</tissue>
    </source>
</reference>
<dbReference type="EMBL" id="NBSK02000008">
    <property type="protein sequence ID" value="KAJ0190880.1"/>
    <property type="molecule type" value="Genomic_DNA"/>
</dbReference>
<dbReference type="Proteomes" id="UP000235145">
    <property type="component" value="Unassembled WGS sequence"/>
</dbReference>
<evidence type="ECO:0000259" key="1">
    <source>
        <dbReference type="Pfam" id="PF10551"/>
    </source>
</evidence>
<feature type="domain" description="MULE transposase" evidence="1">
    <location>
        <begin position="13"/>
        <end position="98"/>
    </location>
</feature>
<organism evidence="2 3">
    <name type="scientific">Lactuca sativa</name>
    <name type="common">Garden lettuce</name>
    <dbReference type="NCBI Taxonomy" id="4236"/>
    <lineage>
        <taxon>Eukaryota</taxon>
        <taxon>Viridiplantae</taxon>
        <taxon>Streptophyta</taxon>
        <taxon>Embryophyta</taxon>
        <taxon>Tracheophyta</taxon>
        <taxon>Spermatophyta</taxon>
        <taxon>Magnoliopsida</taxon>
        <taxon>eudicotyledons</taxon>
        <taxon>Gunneridae</taxon>
        <taxon>Pentapetalae</taxon>
        <taxon>asterids</taxon>
        <taxon>campanulids</taxon>
        <taxon>Asterales</taxon>
        <taxon>Asteraceae</taxon>
        <taxon>Cichorioideae</taxon>
        <taxon>Cichorieae</taxon>
        <taxon>Lactucinae</taxon>
        <taxon>Lactuca</taxon>
    </lineage>
</organism>
<proteinExistence type="predicted"/>
<evidence type="ECO:0000313" key="2">
    <source>
        <dbReference type="EMBL" id="KAJ0190880.1"/>
    </source>
</evidence>
<gene>
    <name evidence="2" type="ORF">LSAT_V11C800442890</name>
</gene>
<dbReference type="PANTHER" id="PTHR31973:SF189">
    <property type="entry name" value="TRANSPOSASE, MUDR, PLANT, MULE TRANSPOSASE DOMAIN PROTEIN-RELATED"/>
    <property type="match status" value="1"/>
</dbReference>
<accession>A0A9R1UNN9</accession>
<sequence>MVVDGWLDGCRKVIGINGCFLKGICKGELLSAVRRDGNNNIYPIAWAVVNVENKNTWKWFLDNLMEDIDEGEMGIMEAVKERCPEVEHRLCARHILANFHKKFKGECYIKPFWRSVATTIPNFELAMEKSRALM</sequence>
<evidence type="ECO:0000313" key="3">
    <source>
        <dbReference type="Proteomes" id="UP000235145"/>
    </source>
</evidence>
<dbReference type="InterPro" id="IPR018289">
    <property type="entry name" value="MULE_transposase_dom"/>
</dbReference>